<organism evidence="1 2">
    <name type="scientific">Lacticaseibacillus rhamnosus (strain ATCC 53103 / LMG 18243 / GG)</name>
    <name type="common">Lactobacillus rhamnosus</name>
    <dbReference type="NCBI Taxonomy" id="568703"/>
    <lineage>
        <taxon>Bacteria</taxon>
        <taxon>Bacillati</taxon>
        <taxon>Bacillota</taxon>
        <taxon>Bacilli</taxon>
        <taxon>Lactobacillales</taxon>
        <taxon>Lactobacillaceae</taxon>
        <taxon>Lacticaseibacillus</taxon>
    </lineage>
</organism>
<dbReference type="AlphaFoldDB" id="A0A809MZN6"/>
<accession>A0A809MZN6</accession>
<evidence type="ECO:0000313" key="1">
    <source>
        <dbReference type="EMBL" id="BAI42530.1"/>
    </source>
</evidence>
<gene>
    <name evidence="1" type="ordered locus">LRHM_2003</name>
</gene>
<dbReference type="Proteomes" id="UP000002067">
    <property type="component" value="Chromosome"/>
</dbReference>
<name>A0A809MZN6_LACRG</name>
<proteinExistence type="predicted"/>
<evidence type="ECO:0000313" key="2">
    <source>
        <dbReference type="Proteomes" id="UP000002067"/>
    </source>
</evidence>
<protein>
    <submittedName>
        <fullName evidence="1">Uncharacterized protein</fullName>
    </submittedName>
</protein>
<reference evidence="1 2" key="1">
    <citation type="journal article" date="2009" name="J. Bacteriol.">
        <title>Complete genome sequence of the probiotic Lactobacillus rhamnosus ATCC 53103.</title>
        <authorList>
            <person name="Morita H."/>
            <person name="Toh H."/>
            <person name="Oshima K."/>
            <person name="Murakami M."/>
            <person name="Taylor T.D."/>
            <person name="Igimi S."/>
            <person name="Hattori M."/>
        </authorList>
    </citation>
    <scope>NUCLEOTIDE SEQUENCE [LARGE SCALE GENOMIC DNA]</scope>
    <source>
        <strain evidence="2">ATCC 53103 / LMG 18243 / GG [Tokyo]</strain>
    </source>
</reference>
<sequence length="72" mass="8551">MAIATKVLTRRYLGWRTRYGEREPAKLAVTSLYVGKRFMPSMKQFWNTFNCSRIFRETKKIDLENSQTSRKG</sequence>
<dbReference type="KEGG" id="lrg:LRHM_2003"/>
<dbReference type="EMBL" id="AP011548">
    <property type="protein sequence ID" value="BAI42530.1"/>
    <property type="molecule type" value="Genomic_DNA"/>
</dbReference>